<evidence type="ECO:0000313" key="2">
    <source>
        <dbReference type="EMBL" id="MFD0790808.1"/>
    </source>
</evidence>
<sequence length="360" mass="38852">MSRHTDIEADLHRIVEGFARKRIGLPAPSALVRAPGVEFAAGERERRFHAASVGKMLTATLAFQLAERGRLHLDAPLTSLLPAPEFAGLFRGKDAAAAVTPRHLLTHTSGVADYFEGPNDTGESFPARITRRPDERFAPDDLLAFSREHQRPVGRPGERFAYSDTGYVLLARVIEEAGGAPLGAQLHERILDPAGMAQSCLLFHTMPGGAASVSHPGAALDLAPVLVDGVDLSRAESLSCDWGGGGVVSTLDDLARLAAAWHGGALIGEAAREEMSAFAHRFRRGIHYGAGLMQLRYGGFFPLLAGLPRTVGHLGVTGVHLFTEPERDITIVLNLHSTAEMTRSFQLHIRLLQRVLRAVR</sequence>
<organism evidence="2 3">
    <name type="scientific">Microbacterium insulae</name>
    <dbReference type="NCBI Taxonomy" id="483014"/>
    <lineage>
        <taxon>Bacteria</taxon>
        <taxon>Bacillati</taxon>
        <taxon>Actinomycetota</taxon>
        <taxon>Actinomycetes</taxon>
        <taxon>Micrococcales</taxon>
        <taxon>Microbacteriaceae</taxon>
        <taxon>Microbacterium</taxon>
    </lineage>
</organism>
<dbReference type="EMBL" id="JBHTII010000001">
    <property type="protein sequence ID" value="MFD0790808.1"/>
    <property type="molecule type" value="Genomic_DNA"/>
</dbReference>
<keyword evidence="2" id="KW-0378">Hydrolase</keyword>
<dbReference type="PANTHER" id="PTHR43283">
    <property type="entry name" value="BETA-LACTAMASE-RELATED"/>
    <property type="match status" value="1"/>
</dbReference>
<name>A0ABW3AIN1_9MICO</name>
<gene>
    <name evidence="2" type="ORF">ACFQ0P_10375</name>
</gene>
<dbReference type="Gene3D" id="3.40.710.10">
    <property type="entry name" value="DD-peptidase/beta-lactamase superfamily"/>
    <property type="match status" value="1"/>
</dbReference>
<protein>
    <submittedName>
        <fullName evidence="2">Serine hydrolase domain-containing protein</fullName>
        <ecNumber evidence="2">3.-.-.-</ecNumber>
    </submittedName>
</protein>
<comment type="caution">
    <text evidence="2">The sequence shown here is derived from an EMBL/GenBank/DDBJ whole genome shotgun (WGS) entry which is preliminary data.</text>
</comment>
<dbReference type="SUPFAM" id="SSF56601">
    <property type="entry name" value="beta-lactamase/transpeptidase-like"/>
    <property type="match status" value="1"/>
</dbReference>
<dbReference type="Proteomes" id="UP001597055">
    <property type="component" value="Unassembled WGS sequence"/>
</dbReference>
<evidence type="ECO:0000313" key="3">
    <source>
        <dbReference type="Proteomes" id="UP001597055"/>
    </source>
</evidence>
<dbReference type="RefSeq" id="WP_204978625.1">
    <property type="nucleotide sequence ID" value="NZ_JBHTII010000001.1"/>
</dbReference>
<dbReference type="InterPro" id="IPR012338">
    <property type="entry name" value="Beta-lactam/transpept-like"/>
</dbReference>
<dbReference type="GO" id="GO:0016787">
    <property type="term" value="F:hydrolase activity"/>
    <property type="evidence" value="ECO:0007669"/>
    <property type="project" value="UniProtKB-KW"/>
</dbReference>
<reference evidence="3" key="1">
    <citation type="journal article" date="2019" name="Int. J. Syst. Evol. Microbiol.">
        <title>The Global Catalogue of Microorganisms (GCM) 10K type strain sequencing project: providing services to taxonomists for standard genome sequencing and annotation.</title>
        <authorList>
            <consortium name="The Broad Institute Genomics Platform"/>
            <consortium name="The Broad Institute Genome Sequencing Center for Infectious Disease"/>
            <person name="Wu L."/>
            <person name="Ma J."/>
        </authorList>
    </citation>
    <scope>NUCLEOTIDE SEQUENCE [LARGE SCALE GENOMIC DNA]</scope>
    <source>
        <strain evidence="3">CCUG 54523</strain>
    </source>
</reference>
<dbReference type="InterPro" id="IPR050789">
    <property type="entry name" value="Diverse_Enzym_Activities"/>
</dbReference>
<feature type="domain" description="Beta-lactamase-related" evidence="1">
    <location>
        <begin position="46"/>
        <end position="340"/>
    </location>
</feature>
<dbReference type="Pfam" id="PF00144">
    <property type="entry name" value="Beta-lactamase"/>
    <property type="match status" value="1"/>
</dbReference>
<accession>A0ABW3AIN1</accession>
<dbReference type="EC" id="3.-.-.-" evidence="2"/>
<proteinExistence type="predicted"/>
<evidence type="ECO:0000259" key="1">
    <source>
        <dbReference type="Pfam" id="PF00144"/>
    </source>
</evidence>
<dbReference type="InterPro" id="IPR001466">
    <property type="entry name" value="Beta-lactam-related"/>
</dbReference>
<keyword evidence="3" id="KW-1185">Reference proteome</keyword>